<keyword evidence="10" id="KW-1185">Reference proteome</keyword>
<evidence type="ECO:0000256" key="2">
    <source>
        <dbReference type="ARBA" id="ARBA00022475"/>
    </source>
</evidence>
<keyword evidence="3 8" id="KW-0812">Transmembrane</keyword>
<dbReference type="AlphaFoldDB" id="A0AA38MPD2"/>
<organism evidence="9 10">
    <name type="scientific">Zophobas morio</name>
    <dbReference type="NCBI Taxonomy" id="2755281"/>
    <lineage>
        <taxon>Eukaryota</taxon>
        <taxon>Metazoa</taxon>
        <taxon>Ecdysozoa</taxon>
        <taxon>Arthropoda</taxon>
        <taxon>Hexapoda</taxon>
        <taxon>Insecta</taxon>
        <taxon>Pterygota</taxon>
        <taxon>Neoptera</taxon>
        <taxon>Endopterygota</taxon>
        <taxon>Coleoptera</taxon>
        <taxon>Polyphaga</taxon>
        <taxon>Cucujiformia</taxon>
        <taxon>Tenebrionidae</taxon>
        <taxon>Zophobas</taxon>
    </lineage>
</organism>
<dbReference type="SUPFAM" id="SSF53850">
    <property type="entry name" value="Periplasmic binding protein-like II"/>
    <property type="match status" value="1"/>
</dbReference>
<dbReference type="Proteomes" id="UP001168821">
    <property type="component" value="Unassembled WGS sequence"/>
</dbReference>
<evidence type="ECO:0000256" key="3">
    <source>
        <dbReference type="ARBA" id="ARBA00022692"/>
    </source>
</evidence>
<sequence>MMNATFRIIEPRESPLFDGAYNDTMNNFTDFCFISHYYMDCMYQDADFTYPHQQNQIVVLIPSKKGSLFNNQTLVSIFRPVVWLLFVSSVVVLSTVTFVVNLFKKRTFHTNCLEYLSMSLGRPSLNLDSQPFVLKLQSTVFFFSCIIFLTAFQCSLISTFVTPKQDHEIRTISEFRNTKLSVYTTALLANMIPPEENLSDRIFNISANERIELLYSLDTRSAHIVLSTYAKKFIETLKSKYANPPFYIIEEALVPSVDRYFFQRHSPYLEKINECLLRQKQYALSEIRIHSGSSLKGNITRNEGSRTVLGMKHLHHVFHLFTMGLFFSVVVFICEILLKNRPKFIIWHKNK</sequence>
<dbReference type="InterPro" id="IPR052192">
    <property type="entry name" value="Insect_Ionotropic_Sensory_Rcpt"/>
</dbReference>
<evidence type="ECO:0008006" key="11">
    <source>
        <dbReference type="Google" id="ProtNLM"/>
    </source>
</evidence>
<evidence type="ECO:0000256" key="1">
    <source>
        <dbReference type="ARBA" id="ARBA00004651"/>
    </source>
</evidence>
<keyword evidence="4 8" id="KW-1133">Transmembrane helix</keyword>
<feature type="transmembrane region" description="Helical" evidence="8">
    <location>
        <begin position="317"/>
        <end position="338"/>
    </location>
</feature>
<evidence type="ECO:0000256" key="5">
    <source>
        <dbReference type="ARBA" id="ARBA00023136"/>
    </source>
</evidence>
<accession>A0AA38MPD2</accession>
<gene>
    <name evidence="9" type="ORF">Zmor_007465</name>
</gene>
<comment type="caution">
    <text evidence="9">The sequence shown here is derived from an EMBL/GenBank/DDBJ whole genome shotgun (WGS) entry which is preliminary data.</text>
</comment>
<evidence type="ECO:0000256" key="6">
    <source>
        <dbReference type="ARBA" id="ARBA00023170"/>
    </source>
</evidence>
<dbReference type="GO" id="GO:0005886">
    <property type="term" value="C:plasma membrane"/>
    <property type="evidence" value="ECO:0007669"/>
    <property type="project" value="UniProtKB-SubCell"/>
</dbReference>
<keyword evidence="2" id="KW-1003">Cell membrane</keyword>
<keyword evidence="7" id="KW-0325">Glycoprotein</keyword>
<dbReference type="EMBL" id="JALNTZ010000002">
    <property type="protein sequence ID" value="KAJ3663159.1"/>
    <property type="molecule type" value="Genomic_DNA"/>
</dbReference>
<comment type="subcellular location">
    <subcellularLocation>
        <location evidence="1">Cell membrane</location>
        <topology evidence="1">Multi-pass membrane protein</topology>
    </subcellularLocation>
</comment>
<evidence type="ECO:0000313" key="10">
    <source>
        <dbReference type="Proteomes" id="UP001168821"/>
    </source>
</evidence>
<proteinExistence type="predicted"/>
<reference evidence="9" key="1">
    <citation type="journal article" date="2023" name="G3 (Bethesda)">
        <title>Whole genome assemblies of Zophobas morio and Tenebrio molitor.</title>
        <authorList>
            <person name="Kaur S."/>
            <person name="Stinson S.A."/>
            <person name="diCenzo G.C."/>
        </authorList>
    </citation>
    <scope>NUCLEOTIDE SEQUENCE</scope>
    <source>
        <strain evidence="9">QUZm001</strain>
    </source>
</reference>
<evidence type="ECO:0000313" key="9">
    <source>
        <dbReference type="EMBL" id="KAJ3663159.1"/>
    </source>
</evidence>
<dbReference type="PANTHER" id="PTHR42643">
    <property type="entry name" value="IONOTROPIC RECEPTOR 20A-RELATED"/>
    <property type="match status" value="1"/>
</dbReference>
<keyword evidence="6" id="KW-0675">Receptor</keyword>
<keyword evidence="5 8" id="KW-0472">Membrane</keyword>
<evidence type="ECO:0000256" key="4">
    <source>
        <dbReference type="ARBA" id="ARBA00022989"/>
    </source>
</evidence>
<feature type="transmembrane region" description="Helical" evidence="8">
    <location>
        <begin position="140"/>
        <end position="161"/>
    </location>
</feature>
<name>A0AA38MPD2_9CUCU</name>
<feature type="transmembrane region" description="Helical" evidence="8">
    <location>
        <begin position="81"/>
        <end position="103"/>
    </location>
</feature>
<evidence type="ECO:0000256" key="8">
    <source>
        <dbReference type="SAM" id="Phobius"/>
    </source>
</evidence>
<evidence type="ECO:0000256" key="7">
    <source>
        <dbReference type="ARBA" id="ARBA00023180"/>
    </source>
</evidence>
<dbReference type="PANTHER" id="PTHR42643:SF35">
    <property type="entry name" value="IONOTROPIC RECEPTOR 68A, ISOFORM A"/>
    <property type="match status" value="1"/>
</dbReference>
<protein>
    <recommendedName>
        <fullName evidence="11">Ionotropic glutamate receptor C-terminal domain-containing protein</fullName>
    </recommendedName>
</protein>